<dbReference type="PANTHER" id="PTHR13355:SF11">
    <property type="entry name" value="GLUCOSAMINE 6-PHOSPHATE N-ACETYLTRANSFERASE"/>
    <property type="match status" value="1"/>
</dbReference>
<dbReference type="PATRIC" id="fig|1423755.3.peg.1353"/>
<evidence type="ECO:0000259" key="1">
    <source>
        <dbReference type="PROSITE" id="PS51186"/>
    </source>
</evidence>
<feature type="domain" description="N-acetyltransferase" evidence="1">
    <location>
        <begin position="10"/>
        <end position="152"/>
    </location>
</feature>
<dbReference type="eggNOG" id="COG2153">
    <property type="taxonomic scope" value="Bacteria"/>
</dbReference>
<comment type="caution">
    <text evidence="2">The sequence shown here is derived from an EMBL/GenBank/DDBJ whole genome shotgun (WGS) entry which is preliminary data.</text>
</comment>
<organism evidence="2 3">
    <name type="scientific">Ligilactobacillus hayakitensis DSM 18933 = JCM 14209</name>
    <dbReference type="NCBI Taxonomy" id="1423755"/>
    <lineage>
        <taxon>Bacteria</taxon>
        <taxon>Bacillati</taxon>
        <taxon>Bacillota</taxon>
        <taxon>Bacilli</taxon>
        <taxon>Lactobacillales</taxon>
        <taxon>Lactobacillaceae</taxon>
        <taxon>Ligilactobacillus</taxon>
    </lineage>
</organism>
<dbReference type="AlphaFoldDB" id="A0A0R1WR16"/>
<evidence type="ECO:0000313" key="2">
    <source>
        <dbReference type="EMBL" id="KRM19877.1"/>
    </source>
</evidence>
<accession>A0A0R1WR16</accession>
<dbReference type="Gene3D" id="3.40.630.30">
    <property type="match status" value="1"/>
</dbReference>
<dbReference type="Pfam" id="PF13673">
    <property type="entry name" value="Acetyltransf_10"/>
    <property type="match status" value="1"/>
</dbReference>
<dbReference type="STRING" id="1423755.FC40_GL001279"/>
<dbReference type="EMBL" id="AZGD01000028">
    <property type="protein sequence ID" value="KRM19877.1"/>
    <property type="molecule type" value="Genomic_DNA"/>
</dbReference>
<proteinExistence type="predicted"/>
<dbReference type="SUPFAM" id="SSF55729">
    <property type="entry name" value="Acyl-CoA N-acyltransferases (Nat)"/>
    <property type="match status" value="1"/>
</dbReference>
<evidence type="ECO:0000313" key="3">
    <source>
        <dbReference type="Proteomes" id="UP000051054"/>
    </source>
</evidence>
<keyword evidence="3" id="KW-1185">Reference proteome</keyword>
<sequence>MIFFKDDLMLDIEKSNQLSSQVYRDCLVIREDVFVREQNVPIDLEIEGEEGPMYYCGYINEKAVSCARVTVEENGAWHIQRVATIEAFRKQGFSSQIIKAIIEDAKKAQVTEINLGAQDQAQEFYVKLGFKVVGEGFEDAGIAHHKMVMTLQ</sequence>
<dbReference type="InterPro" id="IPR039143">
    <property type="entry name" value="GNPNAT1-like"/>
</dbReference>
<dbReference type="InterPro" id="IPR016181">
    <property type="entry name" value="Acyl_CoA_acyltransferase"/>
</dbReference>
<dbReference type="GO" id="GO:0004343">
    <property type="term" value="F:glucosamine 6-phosphate N-acetyltransferase activity"/>
    <property type="evidence" value="ECO:0007669"/>
    <property type="project" value="TreeGrafter"/>
</dbReference>
<gene>
    <name evidence="2" type="ORF">FC40_GL001279</name>
</gene>
<dbReference type="InterPro" id="IPR000182">
    <property type="entry name" value="GNAT_dom"/>
</dbReference>
<keyword evidence="2" id="KW-0808">Transferase</keyword>
<dbReference type="CDD" id="cd04301">
    <property type="entry name" value="NAT_SF"/>
    <property type="match status" value="1"/>
</dbReference>
<dbReference type="PROSITE" id="PS51186">
    <property type="entry name" value="GNAT"/>
    <property type="match status" value="1"/>
</dbReference>
<dbReference type="Proteomes" id="UP000051054">
    <property type="component" value="Unassembled WGS sequence"/>
</dbReference>
<name>A0A0R1WR16_9LACO</name>
<protein>
    <submittedName>
        <fullName evidence="2">Acetyltransferase</fullName>
    </submittedName>
</protein>
<reference evidence="2 3" key="1">
    <citation type="journal article" date="2015" name="Genome Announc.">
        <title>Expanding the biotechnology potential of lactobacilli through comparative genomics of 213 strains and associated genera.</title>
        <authorList>
            <person name="Sun Z."/>
            <person name="Harris H.M."/>
            <person name="McCann A."/>
            <person name="Guo C."/>
            <person name="Argimon S."/>
            <person name="Zhang W."/>
            <person name="Yang X."/>
            <person name="Jeffery I.B."/>
            <person name="Cooney J.C."/>
            <person name="Kagawa T.F."/>
            <person name="Liu W."/>
            <person name="Song Y."/>
            <person name="Salvetti E."/>
            <person name="Wrobel A."/>
            <person name="Rasinkangas P."/>
            <person name="Parkhill J."/>
            <person name="Rea M.C."/>
            <person name="O'Sullivan O."/>
            <person name="Ritari J."/>
            <person name="Douillard F.P."/>
            <person name="Paul Ross R."/>
            <person name="Yang R."/>
            <person name="Briner A.E."/>
            <person name="Felis G.E."/>
            <person name="de Vos W.M."/>
            <person name="Barrangou R."/>
            <person name="Klaenhammer T.R."/>
            <person name="Caufield P.W."/>
            <person name="Cui Y."/>
            <person name="Zhang H."/>
            <person name="O'Toole P.W."/>
        </authorList>
    </citation>
    <scope>NUCLEOTIDE SEQUENCE [LARGE SCALE GENOMIC DNA]</scope>
    <source>
        <strain evidence="2 3">DSM 18933</strain>
    </source>
</reference>
<dbReference type="PANTHER" id="PTHR13355">
    <property type="entry name" value="GLUCOSAMINE 6-PHOSPHATE N-ACETYLTRANSFERASE"/>
    <property type="match status" value="1"/>
</dbReference>
<dbReference type="RefSeq" id="WP_420806396.1">
    <property type="nucleotide sequence ID" value="NZ_AZGD01000028.1"/>
</dbReference>